<dbReference type="RefSeq" id="XP_062648489.1">
    <property type="nucleotide sequence ID" value="XM_062796197.1"/>
</dbReference>
<name>A0AAN6Z4X3_9PEZI</name>
<evidence type="ECO:0000313" key="1">
    <source>
        <dbReference type="EMBL" id="KAK4124718.1"/>
    </source>
</evidence>
<gene>
    <name evidence="1" type="ORF">N657DRAFT_679553</name>
</gene>
<dbReference type="Proteomes" id="UP001302602">
    <property type="component" value="Unassembled WGS sequence"/>
</dbReference>
<sequence length="237" mass="25555">MSAHAMPVVGFLQSPASALGSFLNPLNVPSVRSRVGPLHGDKLKDNVRGFCNWINKLRTQLQEKHASLGGIPAELADDVLRLLNHFFPSPNGVDSICPSSVDISYGQPSPSTPVCVAKPITVSFNNHLIEIADGPTALGYIFSIARMPSQVRPAQLIWSNYVVPLLAIYSRCLYLAYIASQDWKPRLLNVPWMACAMYFNDAQGRLAMLLGSTYAPSSADSGQLAAANGAKRSAMAL</sequence>
<protein>
    <submittedName>
        <fullName evidence="1">Uncharacterized protein</fullName>
    </submittedName>
</protein>
<proteinExistence type="predicted"/>
<accession>A0AAN6Z4X3</accession>
<keyword evidence="2" id="KW-1185">Reference proteome</keyword>
<dbReference type="AlphaFoldDB" id="A0AAN6Z4X3"/>
<dbReference type="GeneID" id="87832965"/>
<reference evidence="1" key="2">
    <citation type="submission" date="2023-05" db="EMBL/GenBank/DDBJ databases">
        <authorList>
            <consortium name="Lawrence Berkeley National Laboratory"/>
            <person name="Steindorff A."/>
            <person name="Hensen N."/>
            <person name="Bonometti L."/>
            <person name="Westerberg I."/>
            <person name="Brannstrom I.O."/>
            <person name="Guillou S."/>
            <person name="Cros-Aarteil S."/>
            <person name="Calhoun S."/>
            <person name="Haridas S."/>
            <person name="Kuo A."/>
            <person name="Mondo S."/>
            <person name="Pangilinan J."/>
            <person name="Riley R."/>
            <person name="Labutti K."/>
            <person name="Andreopoulos B."/>
            <person name="Lipzen A."/>
            <person name="Chen C."/>
            <person name="Yanf M."/>
            <person name="Daum C."/>
            <person name="Ng V."/>
            <person name="Clum A."/>
            <person name="Ohm R."/>
            <person name="Martin F."/>
            <person name="Silar P."/>
            <person name="Natvig D."/>
            <person name="Lalanne C."/>
            <person name="Gautier V."/>
            <person name="Ament-Velasquez S.L."/>
            <person name="Kruys A."/>
            <person name="Hutchinson M.I."/>
            <person name="Powell A.J."/>
            <person name="Barry K."/>
            <person name="Miller A.N."/>
            <person name="Grigoriev I.V."/>
            <person name="Debuchy R."/>
            <person name="Gladieux P."/>
            <person name="Thoren M.H."/>
            <person name="Johannesson H."/>
        </authorList>
    </citation>
    <scope>NUCLEOTIDE SEQUENCE</scope>
    <source>
        <strain evidence="1">CBS 731.68</strain>
    </source>
</reference>
<comment type="caution">
    <text evidence="1">The sequence shown here is derived from an EMBL/GenBank/DDBJ whole genome shotgun (WGS) entry which is preliminary data.</text>
</comment>
<evidence type="ECO:0000313" key="2">
    <source>
        <dbReference type="Proteomes" id="UP001302602"/>
    </source>
</evidence>
<reference evidence="1" key="1">
    <citation type="journal article" date="2023" name="Mol. Phylogenet. Evol.">
        <title>Genome-scale phylogeny and comparative genomics of the fungal order Sordariales.</title>
        <authorList>
            <person name="Hensen N."/>
            <person name="Bonometti L."/>
            <person name="Westerberg I."/>
            <person name="Brannstrom I.O."/>
            <person name="Guillou S."/>
            <person name="Cros-Aarteil S."/>
            <person name="Calhoun S."/>
            <person name="Haridas S."/>
            <person name="Kuo A."/>
            <person name="Mondo S."/>
            <person name="Pangilinan J."/>
            <person name="Riley R."/>
            <person name="LaButti K."/>
            <person name="Andreopoulos B."/>
            <person name="Lipzen A."/>
            <person name="Chen C."/>
            <person name="Yan M."/>
            <person name="Daum C."/>
            <person name="Ng V."/>
            <person name="Clum A."/>
            <person name="Steindorff A."/>
            <person name="Ohm R.A."/>
            <person name="Martin F."/>
            <person name="Silar P."/>
            <person name="Natvig D.O."/>
            <person name="Lalanne C."/>
            <person name="Gautier V."/>
            <person name="Ament-Velasquez S.L."/>
            <person name="Kruys A."/>
            <person name="Hutchinson M.I."/>
            <person name="Powell A.J."/>
            <person name="Barry K."/>
            <person name="Miller A.N."/>
            <person name="Grigoriev I.V."/>
            <person name="Debuchy R."/>
            <person name="Gladieux P."/>
            <person name="Hiltunen Thoren M."/>
            <person name="Johannesson H."/>
        </authorList>
    </citation>
    <scope>NUCLEOTIDE SEQUENCE</scope>
    <source>
        <strain evidence="1">CBS 731.68</strain>
    </source>
</reference>
<organism evidence="1 2">
    <name type="scientific">Parathielavia appendiculata</name>
    <dbReference type="NCBI Taxonomy" id="2587402"/>
    <lineage>
        <taxon>Eukaryota</taxon>
        <taxon>Fungi</taxon>
        <taxon>Dikarya</taxon>
        <taxon>Ascomycota</taxon>
        <taxon>Pezizomycotina</taxon>
        <taxon>Sordariomycetes</taxon>
        <taxon>Sordariomycetidae</taxon>
        <taxon>Sordariales</taxon>
        <taxon>Chaetomiaceae</taxon>
        <taxon>Parathielavia</taxon>
    </lineage>
</organism>
<dbReference type="EMBL" id="MU853226">
    <property type="protein sequence ID" value="KAK4124718.1"/>
    <property type="molecule type" value="Genomic_DNA"/>
</dbReference>